<keyword evidence="4" id="KW-1185">Reference proteome</keyword>
<dbReference type="RefSeq" id="WP_150971423.1">
    <property type="nucleotide sequence ID" value="NZ_VZDO01000014.1"/>
</dbReference>
<organism evidence="3 4">
    <name type="scientific">Plantimonas leprariae</name>
    <dbReference type="NCBI Taxonomy" id="2615207"/>
    <lineage>
        <taxon>Bacteria</taxon>
        <taxon>Pseudomonadati</taxon>
        <taxon>Pseudomonadota</taxon>
        <taxon>Alphaproteobacteria</taxon>
        <taxon>Hyphomicrobiales</taxon>
        <taxon>Aurantimonadaceae</taxon>
        <taxon>Plantimonas</taxon>
    </lineage>
</organism>
<feature type="region of interest" description="Disordered" evidence="2">
    <location>
        <begin position="45"/>
        <end position="64"/>
    </location>
</feature>
<dbReference type="PANTHER" id="PTHR48207:SF3">
    <property type="entry name" value="SUCCINATE--HYDROXYMETHYLGLUTARATE COA-TRANSFERASE"/>
    <property type="match status" value="1"/>
</dbReference>
<keyword evidence="1 3" id="KW-0808">Transferase</keyword>
<dbReference type="AlphaFoldDB" id="A0A7V7PMG2"/>
<dbReference type="Gene3D" id="3.40.50.10540">
    <property type="entry name" value="Crotonobetainyl-coa:carnitine coa-transferase, domain 1"/>
    <property type="match status" value="1"/>
</dbReference>
<accession>A0A7V7PMG2</accession>
<dbReference type="InterPro" id="IPR044855">
    <property type="entry name" value="CoA-Trfase_III_dom3_sf"/>
</dbReference>
<dbReference type="PANTHER" id="PTHR48207">
    <property type="entry name" value="SUCCINATE--HYDROXYMETHYLGLUTARATE COA-TRANSFERASE"/>
    <property type="match status" value="1"/>
</dbReference>
<dbReference type="EMBL" id="VZDO01000014">
    <property type="protein sequence ID" value="KAB0677979.1"/>
    <property type="molecule type" value="Genomic_DNA"/>
</dbReference>
<reference evidence="3 4" key="1">
    <citation type="submission" date="2019-09" db="EMBL/GenBank/DDBJ databases">
        <title>YIM 132180 draft genome.</title>
        <authorList>
            <person name="Zhang K."/>
        </authorList>
    </citation>
    <scope>NUCLEOTIDE SEQUENCE [LARGE SCALE GENOMIC DNA]</scope>
    <source>
        <strain evidence="3 4">YIM 132180</strain>
    </source>
</reference>
<evidence type="ECO:0000256" key="2">
    <source>
        <dbReference type="SAM" id="MobiDB-lite"/>
    </source>
</evidence>
<dbReference type="Proteomes" id="UP000432089">
    <property type="component" value="Unassembled WGS sequence"/>
</dbReference>
<evidence type="ECO:0000313" key="3">
    <source>
        <dbReference type="EMBL" id="KAB0677979.1"/>
    </source>
</evidence>
<proteinExistence type="predicted"/>
<evidence type="ECO:0000256" key="1">
    <source>
        <dbReference type="ARBA" id="ARBA00022679"/>
    </source>
</evidence>
<name>A0A7V7PMG2_9HYPH</name>
<dbReference type="SUPFAM" id="SSF89796">
    <property type="entry name" value="CoA-transferase family III (CaiB/BaiF)"/>
    <property type="match status" value="1"/>
</dbReference>
<evidence type="ECO:0000313" key="4">
    <source>
        <dbReference type="Proteomes" id="UP000432089"/>
    </source>
</evidence>
<gene>
    <name evidence="3" type="ORF">F6X38_16230</name>
</gene>
<protein>
    <submittedName>
        <fullName evidence="3">CoA transferase</fullName>
    </submittedName>
</protein>
<dbReference type="InterPro" id="IPR003673">
    <property type="entry name" value="CoA-Trfase_fam_III"/>
</dbReference>
<dbReference type="GO" id="GO:0008410">
    <property type="term" value="F:CoA-transferase activity"/>
    <property type="evidence" value="ECO:0007669"/>
    <property type="project" value="TreeGrafter"/>
</dbReference>
<dbReference type="Gene3D" id="3.30.1540.10">
    <property type="entry name" value="formyl-coa transferase, domain 3"/>
    <property type="match status" value="1"/>
</dbReference>
<dbReference type="InterPro" id="IPR023606">
    <property type="entry name" value="CoA-Trfase_III_dom_1_sf"/>
</dbReference>
<dbReference type="Pfam" id="PF02515">
    <property type="entry name" value="CoA_transf_3"/>
    <property type="match status" value="1"/>
</dbReference>
<sequence>MPAAPGRAPLAGLKVVELARILAGPWIGQTLADLGAEVIKVESPGGDDTRTWGPPFVERPDGRGGTERTAAYFHAANRGKRSVTCDFADAADLARLKTLIAEADVVVENFKVGGLRKFGLDHASLAASSPRLVTCSVTGFGQTGPRAGHPGYDFLIQGMCGIMDLTGDPDGEPQKVGVAWIDIFTGLYGVIGIQAALAERERSGLGQHIDLSLLDVGVAVLANQAMNHLAGGTVPRRMGNAHPNIVPYQVFPSSDGHLIIACGNDRQFAALCAVLGLEGIAVDPTFATNEARVVNRVALAALISAWTSLRTKGDLIAALEAAGVPGGPINTVAEAIADPQIAARGLQIAPEGLPGLKTPIQFSRSPLELAVAAPCLGHGEWRFTSSSEDDRAA</sequence>
<dbReference type="InterPro" id="IPR050483">
    <property type="entry name" value="CoA-transferase_III_domain"/>
</dbReference>
<comment type="caution">
    <text evidence="3">The sequence shown here is derived from an EMBL/GenBank/DDBJ whole genome shotgun (WGS) entry which is preliminary data.</text>
</comment>